<dbReference type="AlphaFoldDB" id="A0AAV4QBF0"/>
<protein>
    <recommendedName>
        <fullName evidence="3">LAGLIDADG homing endonuclease</fullName>
    </recommendedName>
</protein>
<evidence type="ECO:0008006" key="3">
    <source>
        <dbReference type="Google" id="ProtNLM"/>
    </source>
</evidence>
<dbReference type="EMBL" id="BPLR01005865">
    <property type="protein sequence ID" value="GIY05676.1"/>
    <property type="molecule type" value="Genomic_DNA"/>
</dbReference>
<evidence type="ECO:0000313" key="1">
    <source>
        <dbReference type="EMBL" id="GIY05676.1"/>
    </source>
</evidence>
<evidence type="ECO:0000313" key="2">
    <source>
        <dbReference type="Proteomes" id="UP001054945"/>
    </source>
</evidence>
<keyword evidence="2" id="KW-1185">Reference proteome</keyword>
<comment type="caution">
    <text evidence="1">The sequence shown here is derived from an EMBL/GenBank/DDBJ whole genome shotgun (WGS) entry which is preliminary data.</text>
</comment>
<proteinExistence type="predicted"/>
<name>A0AAV4QBF0_CAEEX</name>
<accession>A0AAV4QBF0</accession>
<reference evidence="1 2" key="1">
    <citation type="submission" date="2021-06" db="EMBL/GenBank/DDBJ databases">
        <title>Caerostris extrusa draft genome.</title>
        <authorList>
            <person name="Kono N."/>
            <person name="Arakawa K."/>
        </authorList>
    </citation>
    <scope>NUCLEOTIDE SEQUENCE [LARGE SCALE GENOMIC DNA]</scope>
</reference>
<sequence>MHVEILKHSSGGNLSEPKVLKSIAVLYPEFRKSGKSYSPTVQLNDCGVWFAHYLCWKGGYVDNGGEDILIALRRGWKWRVAKRSTSRNVFSGRKCFN</sequence>
<dbReference type="Proteomes" id="UP001054945">
    <property type="component" value="Unassembled WGS sequence"/>
</dbReference>
<organism evidence="1 2">
    <name type="scientific">Caerostris extrusa</name>
    <name type="common">Bark spider</name>
    <name type="synonym">Caerostris bankana</name>
    <dbReference type="NCBI Taxonomy" id="172846"/>
    <lineage>
        <taxon>Eukaryota</taxon>
        <taxon>Metazoa</taxon>
        <taxon>Ecdysozoa</taxon>
        <taxon>Arthropoda</taxon>
        <taxon>Chelicerata</taxon>
        <taxon>Arachnida</taxon>
        <taxon>Araneae</taxon>
        <taxon>Araneomorphae</taxon>
        <taxon>Entelegynae</taxon>
        <taxon>Araneoidea</taxon>
        <taxon>Araneidae</taxon>
        <taxon>Caerostris</taxon>
    </lineage>
</organism>
<gene>
    <name evidence="1" type="ORF">CEXT_487731</name>
</gene>